<feature type="transmembrane region" description="Helical" evidence="1">
    <location>
        <begin position="59"/>
        <end position="80"/>
    </location>
</feature>
<dbReference type="EMBL" id="CP087164">
    <property type="protein sequence ID" value="UGS37836.1"/>
    <property type="molecule type" value="Genomic_DNA"/>
</dbReference>
<gene>
    <name evidence="2" type="ORF">DSM104329_04257</name>
</gene>
<name>A0A9E6Y1R6_9ACTN</name>
<feature type="transmembrane region" description="Helical" evidence="1">
    <location>
        <begin position="26"/>
        <end position="47"/>
    </location>
</feature>
<dbReference type="Pfam" id="PF19853">
    <property type="entry name" value="DUF6328"/>
    <property type="match status" value="1"/>
</dbReference>
<keyword evidence="3" id="KW-1185">Reference proteome</keyword>
<dbReference type="RefSeq" id="WP_259311878.1">
    <property type="nucleotide sequence ID" value="NZ_CP087164.1"/>
</dbReference>
<evidence type="ECO:0000313" key="2">
    <source>
        <dbReference type="EMBL" id="UGS37836.1"/>
    </source>
</evidence>
<proteinExistence type="predicted"/>
<evidence type="ECO:0000256" key="1">
    <source>
        <dbReference type="SAM" id="Phobius"/>
    </source>
</evidence>
<accession>A0A9E6Y1R6</accession>
<evidence type="ECO:0000313" key="3">
    <source>
        <dbReference type="Proteomes" id="UP001162834"/>
    </source>
</evidence>
<keyword evidence="1" id="KW-0812">Transmembrane</keyword>
<dbReference type="InterPro" id="IPR046291">
    <property type="entry name" value="DUF6328"/>
</dbReference>
<dbReference type="AlphaFoldDB" id="A0A9E6Y1R6"/>
<dbReference type="KEGG" id="sbae:DSM104329_04257"/>
<dbReference type="Proteomes" id="UP001162834">
    <property type="component" value="Chromosome"/>
</dbReference>
<reference evidence="2" key="1">
    <citation type="journal article" date="2022" name="Int. J. Syst. Evol. Microbiol.">
        <title>Pseudomonas aegrilactucae sp. nov. and Pseudomonas morbosilactucae sp. nov., pathogens causing bacterial rot of lettuce in Japan.</title>
        <authorList>
            <person name="Sawada H."/>
            <person name="Fujikawa T."/>
            <person name="Satou M."/>
        </authorList>
    </citation>
    <scope>NUCLEOTIDE SEQUENCE</scope>
    <source>
        <strain evidence="2">0166_1</strain>
    </source>
</reference>
<keyword evidence="1" id="KW-0472">Membrane</keyword>
<sequence length="159" mass="17867">MATPSDRTEDEQEQLNRQLGELLQELRVAMPGVQVLFGFLLAAAFNQRFSELERWQEDVYLGTLLCSALATAFFIAPTAYHRITFRQGEKEKIIRVATRFAIAGLALLALAMTGAVLVVTSFLFSAITAVIVTALVFVAFSWLWFAYALYRRIEGHRSD</sequence>
<feature type="transmembrane region" description="Helical" evidence="1">
    <location>
        <begin position="130"/>
        <end position="150"/>
    </location>
</feature>
<keyword evidence="1" id="KW-1133">Transmembrane helix</keyword>
<protein>
    <submittedName>
        <fullName evidence="2">Uncharacterized protein</fullName>
    </submittedName>
</protein>
<organism evidence="2 3">
    <name type="scientific">Capillimicrobium parvum</name>
    <dbReference type="NCBI Taxonomy" id="2884022"/>
    <lineage>
        <taxon>Bacteria</taxon>
        <taxon>Bacillati</taxon>
        <taxon>Actinomycetota</taxon>
        <taxon>Thermoleophilia</taxon>
        <taxon>Solirubrobacterales</taxon>
        <taxon>Capillimicrobiaceae</taxon>
        <taxon>Capillimicrobium</taxon>
    </lineage>
</organism>
<feature type="transmembrane region" description="Helical" evidence="1">
    <location>
        <begin position="100"/>
        <end position="124"/>
    </location>
</feature>